<dbReference type="EMBL" id="JBEXAC010000001">
    <property type="protein sequence ID" value="MET6997539.1"/>
    <property type="molecule type" value="Genomic_DNA"/>
</dbReference>
<reference evidence="6 7" key="1">
    <citation type="submission" date="2024-06" db="EMBL/GenBank/DDBJ databases">
        <title>Chitinophaga defluvii sp. nov., isolated from municipal sewage.</title>
        <authorList>
            <person name="Zhang L."/>
        </authorList>
    </citation>
    <scope>NUCLEOTIDE SEQUENCE [LARGE SCALE GENOMIC DNA]</scope>
    <source>
        <strain evidence="6 7">H8</strain>
    </source>
</reference>
<evidence type="ECO:0000256" key="3">
    <source>
        <dbReference type="ARBA" id="ARBA00023237"/>
    </source>
</evidence>
<evidence type="ECO:0000313" key="7">
    <source>
        <dbReference type="Proteomes" id="UP001549749"/>
    </source>
</evidence>
<dbReference type="Gene3D" id="2.40.170.20">
    <property type="entry name" value="TonB-dependent receptor, beta-barrel domain"/>
    <property type="match status" value="1"/>
</dbReference>
<comment type="subcellular location">
    <subcellularLocation>
        <location evidence="1">Cell outer membrane</location>
    </subcellularLocation>
</comment>
<dbReference type="RefSeq" id="WP_354660174.1">
    <property type="nucleotide sequence ID" value="NZ_JBEXAC010000001.1"/>
</dbReference>
<dbReference type="PANTHER" id="PTHR40980:SF4">
    <property type="entry name" value="TONB-DEPENDENT RECEPTOR-LIKE BETA-BARREL DOMAIN-CONTAINING PROTEIN"/>
    <property type="match status" value="1"/>
</dbReference>
<keyword evidence="2" id="KW-0472">Membrane</keyword>
<name>A0ABV2T3E2_9BACT</name>
<evidence type="ECO:0000256" key="2">
    <source>
        <dbReference type="ARBA" id="ARBA00023136"/>
    </source>
</evidence>
<dbReference type="PANTHER" id="PTHR40980">
    <property type="entry name" value="PLUG DOMAIN-CONTAINING PROTEIN"/>
    <property type="match status" value="1"/>
</dbReference>
<keyword evidence="3" id="KW-0998">Cell outer membrane</keyword>
<feature type="signal peptide" evidence="4">
    <location>
        <begin position="1"/>
        <end position="22"/>
    </location>
</feature>
<keyword evidence="4" id="KW-0732">Signal</keyword>
<comment type="caution">
    <text evidence="6">The sequence shown here is derived from an EMBL/GenBank/DDBJ whole genome shotgun (WGS) entry which is preliminary data.</text>
</comment>
<gene>
    <name evidence="6" type="ORF">ABR189_09180</name>
</gene>
<organism evidence="6 7">
    <name type="scientific">Chitinophaga defluvii</name>
    <dbReference type="NCBI Taxonomy" id="3163343"/>
    <lineage>
        <taxon>Bacteria</taxon>
        <taxon>Pseudomonadati</taxon>
        <taxon>Bacteroidota</taxon>
        <taxon>Chitinophagia</taxon>
        <taxon>Chitinophagales</taxon>
        <taxon>Chitinophagaceae</taxon>
        <taxon>Chitinophaga</taxon>
    </lineage>
</organism>
<dbReference type="SUPFAM" id="SSF56935">
    <property type="entry name" value="Porins"/>
    <property type="match status" value="1"/>
</dbReference>
<evidence type="ECO:0000259" key="5">
    <source>
        <dbReference type="Pfam" id="PF14905"/>
    </source>
</evidence>
<feature type="chain" id="PRO_5047497910" evidence="4">
    <location>
        <begin position="23"/>
        <end position="736"/>
    </location>
</feature>
<evidence type="ECO:0000256" key="1">
    <source>
        <dbReference type="ARBA" id="ARBA00004442"/>
    </source>
</evidence>
<keyword evidence="7" id="KW-1185">Reference proteome</keyword>
<sequence>MKTLCQSFIVCVLTLLCQYENATGQTAPSALQNSGTQQVKTLGEVNVRAQKPVIRQEADRIIYDLQADPDSRSKSVLEMMRKIPFLSLDASNNMLLKGNSSYKIFINGKPSGMLTHNPKEVLGSMPASSIKEIEVITTPPAKYDAEGLAGIINIILVKKTTDGINGVINLSEKFPQGGPGVGGSFAARQGRLGIAVFGGGSMNNTPAINIDNYRNTITEQPTSFVQQGQDKTKSRAGYLGTEISYEIDSLHLVFASFSTNMNQGDADNNRHSALMSEGALVEGYVFFNDSRNKTYNIEAGINYQSGFKADKNRLLTFSYNYSNNNNDLTNNVSIINRVNYVLPGYRQFNDGKASEQTVQIDYVHPLKKLLIEAGVKGIFRINKSDYQHYNLDEVSKSFELDSSASNQFDNHQNVFSIYNSYNFTAKKWSVKAGVRLEQTATDVDFISTRSKVRQRFLHLIPAVAVGYRIDNSNSLNFGFTRRIKRPGIHKLNPYVNRANPNYESMGNPNLAPSLMNNLTLGYGKSGKFNINVGLGYSFFNNLDLGITTFDSTRNVMVATFANVGKGDAILGYISLGYPVIKNWNLGLNTNLTYVKLEGESDGAIMRTNSLLYNINLSSSHKFDKGWRFMVNVTAIGPNIVSLQAISNRVITSSFTLSKELLGGNIALSATVNNPFSTYRNNRVATTGKSFYESSLSREYFRNFSLSADIRLGQLKGGIKKTKRGINNNDVSNKGGL</sequence>
<accession>A0ABV2T3E2</accession>
<dbReference type="Pfam" id="PF14905">
    <property type="entry name" value="OMP_b-brl_3"/>
    <property type="match status" value="1"/>
</dbReference>
<protein>
    <submittedName>
        <fullName evidence="6">Outer membrane beta-barrel protein</fullName>
    </submittedName>
</protein>
<dbReference type="InterPro" id="IPR036942">
    <property type="entry name" value="Beta-barrel_TonB_sf"/>
</dbReference>
<dbReference type="Proteomes" id="UP001549749">
    <property type="component" value="Unassembled WGS sequence"/>
</dbReference>
<proteinExistence type="predicted"/>
<dbReference type="InterPro" id="IPR041700">
    <property type="entry name" value="OMP_b-brl_3"/>
</dbReference>
<evidence type="ECO:0000313" key="6">
    <source>
        <dbReference type="EMBL" id="MET6997539.1"/>
    </source>
</evidence>
<evidence type="ECO:0000256" key="4">
    <source>
        <dbReference type="SAM" id="SignalP"/>
    </source>
</evidence>
<feature type="domain" description="Outer membrane protein beta-barrel" evidence="5">
    <location>
        <begin position="310"/>
        <end position="706"/>
    </location>
</feature>